<dbReference type="InterPro" id="IPR050140">
    <property type="entry name" value="SRY-related_HMG-box_TF-like"/>
</dbReference>
<dbReference type="GO" id="GO:0001228">
    <property type="term" value="F:DNA-binding transcription activator activity, RNA polymerase II-specific"/>
    <property type="evidence" value="ECO:0007669"/>
    <property type="project" value="TreeGrafter"/>
</dbReference>
<dbReference type="CDD" id="cd01389">
    <property type="entry name" value="HMG-box_ROX1-like"/>
    <property type="match status" value="1"/>
</dbReference>
<dbReference type="EMBL" id="KB446536">
    <property type="protein sequence ID" value="EME47272.1"/>
    <property type="molecule type" value="Genomic_DNA"/>
</dbReference>
<dbReference type="Gene3D" id="1.10.30.10">
    <property type="entry name" value="High mobility group box domain"/>
    <property type="match status" value="1"/>
</dbReference>
<dbReference type="Proteomes" id="UP000016933">
    <property type="component" value="Unassembled WGS sequence"/>
</dbReference>
<keyword evidence="1 3" id="KW-0238">DNA-binding</keyword>
<evidence type="ECO:0000256" key="3">
    <source>
        <dbReference type="PROSITE-ProRule" id="PRU00267"/>
    </source>
</evidence>
<dbReference type="PANTHER" id="PTHR10270:SF161">
    <property type="entry name" value="SEX-DETERMINING REGION Y PROTEIN"/>
    <property type="match status" value="1"/>
</dbReference>
<reference evidence="7" key="1">
    <citation type="journal article" date="2012" name="PLoS Genet.">
        <title>The genomes of the fungal plant pathogens Cladosporium fulvum and Dothistroma septosporum reveal adaptation to different hosts and lifestyles but also signatures of common ancestry.</title>
        <authorList>
            <person name="de Wit P.J.G.M."/>
            <person name="van der Burgt A."/>
            <person name="Oekmen B."/>
            <person name="Stergiopoulos I."/>
            <person name="Abd-Elsalam K.A."/>
            <person name="Aerts A.L."/>
            <person name="Bahkali A.H."/>
            <person name="Beenen H.G."/>
            <person name="Chettri P."/>
            <person name="Cox M.P."/>
            <person name="Datema E."/>
            <person name="de Vries R.P."/>
            <person name="Dhillon B."/>
            <person name="Ganley A.R."/>
            <person name="Griffiths S.A."/>
            <person name="Guo Y."/>
            <person name="Hamelin R.C."/>
            <person name="Henrissat B."/>
            <person name="Kabir M.S."/>
            <person name="Jashni M.K."/>
            <person name="Kema G."/>
            <person name="Klaubauf S."/>
            <person name="Lapidus A."/>
            <person name="Levasseur A."/>
            <person name="Lindquist E."/>
            <person name="Mehrabi R."/>
            <person name="Ohm R.A."/>
            <person name="Owen T.J."/>
            <person name="Salamov A."/>
            <person name="Schwelm A."/>
            <person name="Schijlen E."/>
            <person name="Sun H."/>
            <person name="van den Burg H.A."/>
            <person name="van Ham R.C.H.J."/>
            <person name="Zhang S."/>
            <person name="Goodwin S.B."/>
            <person name="Grigoriev I.V."/>
            <person name="Collemare J."/>
            <person name="Bradshaw R.E."/>
        </authorList>
    </citation>
    <scope>NUCLEOTIDE SEQUENCE [LARGE SCALE GENOMIC DNA]</scope>
    <source>
        <strain evidence="7">NZE10 / CBS 128990</strain>
    </source>
</reference>
<gene>
    <name evidence="6" type="ORF">DOTSEDRAFT_31737</name>
</gene>
<accession>N1PV72</accession>
<dbReference type="PANTHER" id="PTHR10270">
    <property type="entry name" value="SOX TRANSCRIPTION FACTOR"/>
    <property type="match status" value="1"/>
</dbReference>
<keyword evidence="7" id="KW-1185">Reference proteome</keyword>
<feature type="region of interest" description="Disordered" evidence="4">
    <location>
        <begin position="1"/>
        <end position="32"/>
    </location>
</feature>
<keyword evidence="3" id="KW-0539">Nucleus</keyword>
<dbReference type="GO" id="GO:0030154">
    <property type="term" value="P:cell differentiation"/>
    <property type="evidence" value="ECO:0007669"/>
    <property type="project" value="TreeGrafter"/>
</dbReference>
<evidence type="ECO:0000256" key="4">
    <source>
        <dbReference type="SAM" id="MobiDB-lite"/>
    </source>
</evidence>
<evidence type="ECO:0000256" key="1">
    <source>
        <dbReference type="ARBA" id="ARBA00023125"/>
    </source>
</evidence>
<evidence type="ECO:0000313" key="7">
    <source>
        <dbReference type="Proteomes" id="UP000016933"/>
    </source>
</evidence>
<dbReference type="InterPro" id="IPR009071">
    <property type="entry name" value="HMG_box_dom"/>
</dbReference>
<dbReference type="eggNOG" id="KOG0527">
    <property type="taxonomic scope" value="Eukaryota"/>
</dbReference>
<dbReference type="OMA" id="CGAYRIN"/>
<dbReference type="InterPro" id="IPR036910">
    <property type="entry name" value="HMG_box_dom_sf"/>
</dbReference>
<feature type="region of interest" description="Disordered" evidence="4">
    <location>
        <begin position="303"/>
        <end position="370"/>
    </location>
</feature>
<evidence type="ECO:0000259" key="5">
    <source>
        <dbReference type="PROSITE" id="PS50118"/>
    </source>
</evidence>
<dbReference type="STRING" id="675120.N1PV72"/>
<sequence length="493" mass="54085">MDTYSGSNDSHGSEPQDLWTEEETESLTADLGDAFANEDFQASQAAPTFDDSEYFIPAASFHAPQGMVPMLQTASQQDPEAYNPDLKLWYNSVPGPVAGAHYNRKIGWHFPRPAPDTIPQGPAMPDHSTSFTAPVVHRAHVHGPAGHLAAVAQVATFQPATSVRASAPRGRNPKKNSIIQRCSCKPQYSTIDIPRPPNQFICFRNRESMRVQQEAELNEGAKIRHDEVSKRVAAKWNVMTPEQKAPFKAQADRLAAEHKIKYPDWSFRPGVKAAHQFGSVSCTCGAYRINVAAREKRIASGEIGSPLKKKPGRKAKAEAVTLPAYDSYAGTPTNRKRKHRDEEDDEQPTPKRSTRAKTPVRYTESDDDNDGLFMLPGNYEMIDPAAEDDFEDDAIEVAPGLALPSKGRRSPPAPIATALASPPLTRSARKDPTLLKTASLDNLFDFDAIVDYTAPFEIPTSARSRSNMKSSGKGSVAPITPRRSTRLSSREAL</sequence>
<feature type="domain" description="HMG box" evidence="5">
    <location>
        <begin position="193"/>
        <end position="266"/>
    </location>
</feature>
<dbReference type="GO" id="GO:0005634">
    <property type="term" value="C:nucleus"/>
    <property type="evidence" value="ECO:0007669"/>
    <property type="project" value="UniProtKB-UniRule"/>
</dbReference>
<keyword evidence="2" id="KW-0804">Transcription</keyword>
<dbReference type="Pfam" id="PF00505">
    <property type="entry name" value="HMG_box"/>
    <property type="match status" value="1"/>
</dbReference>
<dbReference type="PROSITE" id="PS50118">
    <property type="entry name" value="HMG_BOX_2"/>
    <property type="match status" value="1"/>
</dbReference>
<name>N1PV72_DOTSN</name>
<feature type="DNA-binding region" description="HMG box" evidence="3">
    <location>
        <begin position="193"/>
        <end position="266"/>
    </location>
</feature>
<feature type="region of interest" description="Disordered" evidence="4">
    <location>
        <begin position="402"/>
        <end position="427"/>
    </location>
</feature>
<dbReference type="AlphaFoldDB" id="N1PV72"/>
<protein>
    <recommendedName>
        <fullName evidence="5">HMG box domain-containing protein</fullName>
    </recommendedName>
</protein>
<dbReference type="OrthoDB" id="6247875at2759"/>
<feature type="compositionally biased region" description="Polar residues" evidence="4">
    <location>
        <begin position="461"/>
        <end position="473"/>
    </location>
</feature>
<proteinExistence type="predicted"/>
<feature type="compositionally biased region" description="Polar residues" evidence="4">
    <location>
        <begin position="1"/>
        <end position="10"/>
    </location>
</feature>
<dbReference type="GO" id="GO:0000978">
    <property type="term" value="F:RNA polymerase II cis-regulatory region sequence-specific DNA binding"/>
    <property type="evidence" value="ECO:0007669"/>
    <property type="project" value="TreeGrafter"/>
</dbReference>
<organism evidence="6 7">
    <name type="scientific">Dothistroma septosporum (strain NZE10 / CBS 128990)</name>
    <name type="common">Red band needle blight fungus</name>
    <name type="synonym">Mycosphaerella pini</name>
    <dbReference type="NCBI Taxonomy" id="675120"/>
    <lineage>
        <taxon>Eukaryota</taxon>
        <taxon>Fungi</taxon>
        <taxon>Dikarya</taxon>
        <taxon>Ascomycota</taxon>
        <taxon>Pezizomycotina</taxon>
        <taxon>Dothideomycetes</taxon>
        <taxon>Dothideomycetidae</taxon>
        <taxon>Mycosphaerellales</taxon>
        <taxon>Mycosphaerellaceae</taxon>
        <taxon>Dothistroma</taxon>
    </lineage>
</organism>
<reference evidence="6 7" key="2">
    <citation type="journal article" date="2012" name="PLoS Pathog.">
        <title>Diverse lifestyles and strategies of plant pathogenesis encoded in the genomes of eighteen Dothideomycetes fungi.</title>
        <authorList>
            <person name="Ohm R.A."/>
            <person name="Feau N."/>
            <person name="Henrissat B."/>
            <person name="Schoch C.L."/>
            <person name="Horwitz B.A."/>
            <person name="Barry K.W."/>
            <person name="Condon B.J."/>
            <person name="Copeland A.C."/>
            <person name="Dhillon B."/>
            <person name="Glaser F."/>
            <person name="Hesse C.N."/>
            <person name="Kosti I."/>
            <person name="LaButti K."/>
            <person name="Lindquist E.A."/>
            <person name="Lucas S."/>
            <person name="Salamov A.A."/>
            <person name="Bradshaw R.E."/>
            <person name="Ciuffetti L."/>
            <person name="Hamelin R.C."/>
            <person name="Kema G.H.J."/>
            <person name="Lawrence C."/>
            <person name="Scott J.A."/>
            <person name="Spatafora J.W."/>
            <person name="Turgeon B.G."/>
            <person name="de Wit P.J.G.M."/>
            <person name="Zhong S."/>
            <person name="Goodwin S.B."/>
            <person name="Grigoriev I.V."/>
        </authorList>
    </citation>
    <scope>NUCLEOTIDE SEQUENCE [LARGE SCALE GENOMIC DNA]</scope>
    <source>
        <strain evidence="7">NZE10 / CBS 128990</strain>
    </source>
</reference>
<dbReference type="SMART" id="SM00398">
    <property type="entry name" value="HMG"/>
    <property type="match status" value="1"/>
</dbReference>
<evidence type="ECO:0000256" key="2">
    <source>
        <dbReference type="ARBA" id="ARBA00023163"/>
    </source>
</evidence>
<dbReference type="SUPFAM" id="SSF47095">
    <property type="entry name" value="HMG-box"/>
    <property type="match status" value="1"/>
</dbReference>
<evidence type="ECO:0000313" key="6">
    <source>
        <dbReference type="EMBL" id="EME47272.1"/>
    </source>
</evidence>
<dbReference type="HOGENOM" id="CLU_553233_0_0_1"/>
<feature type="region of interest" description="Disordered" evidence="4">
    <location>
        <begin position="460"/>
        <end position="493"/>
    </location>
</feature>